<comment type="caution">
    <text evidence="2">The sequence shown here is derived from an EMBL/GenBank/DDBJ whole genome shotgun (WGS) entry which is preliminary data.</text>
</comment>
<organism evidence="2 3">
    <name type="scientific">Chiloscyllium punctatum</name>
    <name type="common">Brownbanded bambooshark</name>
    <name type="synonym">Hemiscyllium punctatum</name>
    <dbReference type="NCBI Taxonomy" id="137246"/>
    <lineage>
        <taxon>Eukaryota</taxon>
        <taxon>Metazoa</taxon>
        <taxon>Chordata</taxon>
        <taxon>Craniata</taxon>
        <taxon>Vertebrata</taxon>
        <taxon>Chondrichthyes</taxon>
        <taxon>Elasmobranchii</taxon>
        <taxon>Galeomorphii</taxon>
        <taxon>Galeoidea</taxon>
        <taxon>Orectolobiformes</taxon>
        <taxon>Hemiscylliidae</taxon>
        <taxon>Chiloscyllium</taxon>
    </lineage>
</organism>
<feature type="region of interest" description="Disordered" evidence="1">
    <location>
        <begin position="1"/>
        <end position="42"/>
    </location>
</feature>
<evidence type="ECO:0000256" key="1">
    <source>
        <dbReference type="SAM" id="MobiDB-lite"/>
    </source>
</evidence>
<sequence length="105" mass="11124">MCPSRTRVCPAMVSVPSTDPRVPSNASVPSTEPSVPSSGKCAQGRHEHAQWQQVCPAQMRVYPVTQVCPTWNGVCPAVASVSSADLGVPSNGKCVQCGPECAQWW</sequence>
<reference evidence="2 3" key="1">
    <citation type="journal article" date="2018" name="Nat. Ecol. Evol.">
        <title>Shark genomes provide insights into elasmobranch evolution and the origin of vertebrates.</title>
        <authorList>
            <person name="Hara Y"/>
            <person name="Yamaguchi K"/>
            <person name="Onimaru K"/>
            <person name="Kadota M"/>
            <person name="Koyanagi M"/>
            <person name="Keeley SD"/>
            <person name="Tatsumi K"/>
            <person name="Tanaka K"/>
            <person name="Motone F"/>
            <person name="Kageyama Y"/>
            <person name="Nozu R"/>
            <person name="Adachi N"/>
            <person name="Nishimura O"/>
            <person name="Nakagawa R"/>
            <person name="Tanegashima C"/>
            <person name="Kiyatake I"/>
            <person name="Matsumoto R"/>
            <person name="Murakumo K"/>
            <person name="Nishida K"/>
            <person name="Terakita A"/>
            <person name="Kuratani S"/>
            <person name="Sato K"/>
            <person name="Hyodo S Kuraku.S."/>
        </authorList>
    </citation>
    <scope>NUCLEOTIDE SEQUENCE [LARGE SCALE GENOMIC DNA]</scope>
</reference>
<evidence type="ECO:0000313" key="3">
    <source>
        <dbReference type="Proteomes" id="UP000287033"/>
    </source>
</evidence>
<proteinExistence type="predicted"/>
<keyword evidence="3" id="KW-1185">Reference proteome</keyword>
<dbReference type="EMBL" id="BEZZ01000380">
    <property type="protein sequence ID" value="GCC31667.1"/>
    <property type="molecule type" value="Genomic_DNA"/>
</dbReference>
<name>A0A401SMQ7_CHIPU</name>
<dbReference type="Proteomes" id="UP000287033">
    <property type="component" value="Unassembled WGS sequence"/>
</dbReference>
<evidence type="ECO:0000313" key="2">
    <source>
        <dbReference type="EMBL" id="GCC31667.1"/>
    </source>
</evidence>
<gene>
    <name evidence="2" type="ORF">chiPu_0010127</name>
</gene>
<protein>
    <submittedName>
        <fullName evidence="2">Uncharacterized protein</fullName>
    </submittedName>
</protein>
<feature type="compositionally biased region" description="Low complexity" evidence="1">
    <location>
        <begin position="27"/>
        <end position="38"/>
    </location>
</feature>
<accession>A0A401SMQ7</accession>
<dbReference type="AlphaFoldDB" id="A0A401SMQ7"/>